<feature type="domain" description="DSBA-like thioredoxin" evidence="1">
    <location>
        <begin position="8"/>
        <end position="212"/>
    </location>
</feature>
<reference evidence="2 3" key="1">
    <citation type="submission" date="2020-10" db="EMBL/GenBank/DDBJ databases">
        <title>Aquamicrobium zhengzhouensis sp. nov., a exopolysaccharide producing bacterium isolated from farmland soil.</title>
        <authorList>
            <person name="Wang X."/>
        </authorList>
    </citation>
    <scope>NUCLEOTIDE SEQUENCE [LARGE SCALE GENOMIC DNA]</scope>
    <source>
        <strain evidence="3">cd-1</strain>
    </source>
</reference>
<keyword evidence="3" id="KW-1185">Reference proteome</keyword>
<dbReference type="Proteomes" id="UP000601789">
    <property type="component" value="Unassembled WGS sequence"/>
</dbReference>
<dbReference type="Gene3D" id="3.40.30.10">
    <property type="entry name" value="Glutaredoxin"/>
    <property type="match status" value="1"/>
</dbReference>
<sequence length="228" mass="25209">MLERTELVIDVISDVVCPWCFIGMKRLEQAISLIDDVQIKPRWRPFQLDPDVPAKGLPRAKYMLDKFGSEERITAMHAQIAQLGELDGIRFNFEDIQVAPNTLDSHRLIRWAGSPKAPDGTQSLIVKRLFELYFEEGRDIGDHKVLTEAAEECGMDGGLVAALLLSPADIESLRAEMQSARAMGVSGVPSFVLENRYVLVGAQETTSLVDALRQVASAKARGELSKDA</sequence>
<dbReference type="InterPro" id="IPR001853">
    <property type="entry name" value="DSBA-like_thioredoxin_dom"/>
</dbReference>
<dbReference type="PANTHER" id="PTHR13887:SF41">
    <property type="entry name" value="THIOREDOXIN SUPERFAMILY PROTEIN"/>
    <property type="match status" value="1"/>
</dbReference>
<accession>A0ABS0S819</accession>
<comment type="caution">
    <text evidence="2">The sequence shown here is derived from an EMBL/GenBank/DDBJ whole genome shotgun (WGS) entry which is preliminary data.</text>
</comment>
<gene>
    <name evidence="2" type="ORF">IOD40_02005</name>
</gene>
<evidence type="ECO:0000313" key="2">
    <source>
        <dbReference type="EMBL" id="MBI1619439.1"/>
    </source>
</evidence>
<name>A0ABS0S819_9HYPH</name>
<dbReference type="RefSeq" id="WP_198473747.1">
    <property type="nucleotide sequence ID" value="NZ_JADGMQ010000001.1"/>
</dbReference>
<organism evidence="2 3">
    <name type="scientific">Aquamicrobium zhengzhouense</name>
    <dbReference type="NCBI Taxonomy" id="2781738"/>
    <lineage>
        <taxon>Bacteria</taxon>
        <taxon>Pseudomonadati</taxon>
        <taxon>Pseudomonadota</taxon>
        <taxon>Alphaproteobacteria</taxon>
        <taxon>Hyphomicrobiales</taxon>
        <taxon>Phyllobacteriaceae</taxon>
        <taxon>Aquamicrobium</taxon>
    </lineage>
</organism>
<dbReference type="InterPro" id="IPR036249">
    <property type="entry name" value="Thioredoxin-like_sf"/>
</dbReference>
<dbReference type="SUPFAM" id="SSF52833">
    <property type="entry name" value="Thioredoxin-like"/>
    <property type="match status" value="1"/>
</dbReference>
<proteinExistence type="predicted"/>
<dbReference type="EMBL" id="JADGMQ010000001">
    <property type="protein sequence ID" value="MBI1619439.1"/>
    <property type="molecule type" value="Genomic_DNA"/>
</dbReference>
<dbReference type="PANTHER" id="PTHR13887">
    <property type="entry name" value="GLUTATHIONE S-TRANSFERASE KAPPA"/>
    <property type="match status" value="1"/>
</dbReference>
<evidence type="ECO:0000259" key="1">
    <source>
        <dbReference type="Pfam" id="PF01323"/>
    </source>
</evidence>
<dbReference type="Pfam" id="PF01323">
    <property type="entry name" value="DSBA"/>
    <property type="match status" value="1"/>
</dbReference>
<protein>
    <submittedName>
        <fullName evidence="2">DsbA family oxidoreductase</fullName>
    </submittedName>
</protein>
<evidence type="ECO:0000313" key="3">
    <source>
        <dbReference type="Proteomes" id="UP000601789"/>
    </source>
</evidence>
<dbReference type="CDD" id="cd03024">
    <property type="entry name" value="DsbA_FrnE"/>
    <property type="match status" value="1"/>
</dbReference>